<accession>A0A1U7N5I1</accession>
<dbReference type="EMBL" id="MKZS01000001">
    <property type="protein sequence ID" value="OLT61213.1"/>
    <property type="molecule type" value="Genomic_DNA"/>
</dbReference>
<protein>
    <submittedName>
        <fullName evidence="1">Uncharacterized protein</fullName>
    </submittedName>
</protein>
<evidence type="ECO:0000313" key="1">
    <source>
        <dbReference type="EMBL" id="OLT61213.1"/>
    </source>
</evidence>
<reference evidence="1 2" key="1">
    <citation type="submission" date="2016-10" db="EMBL/GenBank/DDBJ databases">
        <title>Comparative genomics uncovers the prolific and rare metabolic potential of the cyanobacterial genus Moorea.</title>
        <authorList>
            <person name="Leao T."/>
            <person name="Castelao G."/>
            <person name="Korobeynikov A."/>
            <person name="Monroe E.A."/>
            <person name="Podell S."/>
            <person name="Glukhov E."/>
            <person name="Allen E."/>
            <person name="Gerwick W.H."/>
            <person name="Gerwick L."/>
        </authorList>
    </citation>
    <scope>NUCLEOTIDE SEQUENCE [LARGE SCALE GENOMIC DNA]</scope>
    <source>
        <strain evidence="1 2">PNG5-198</strain>
    </source>
</reference>
<organism evidence="1 2">
    <name type="scientific">Moorena bouillonii PNG</name>
    <dbReference type="NCBI Taxonomy" id="568701"/>
    <lineage>
        <taxon>Bacteria</taxon>
        <taxon>Bacillati</taxon>
        <taxon>Cyanobacteriota</taxon>
        <taxon>Cyanophyceae</taxon>
        <taxon>Coleofasciculales</taxon>
        <taxon>Coleofasciculaceae</taxon>
        <taxon>Moorena</taxon>
    </lineage>
</organism>
<dbReference type="RefSeq" id="WP_075902144.1">
    <property type="nucleotide sequence ID" value="NZ_MKZS01000001.1"/>
</dbReference>
<evidence type="ECO:0000313" key="2">
    <source>
        <dbReference type="Proteomes" id="UP000186657"/>
    </source>
</evidence>
<proteinExistence type="predicted"/>
<dbReference type="Proteomes" id="UP000186657">
    <property type="component" value="Unassembled WGS sequence"/>
</dbReference>
<sequence length="69" mass="8116">MAKPRYDKYENKSRHAAADQDCCEEMAQKYGWQLVDIEETGNPILEVDCVFEGKTEFPKSYYDTEQEQD</sequence>
<name>A0A1U7N5I1_9CYAN</name>
<dbReference type="AlphaFoldDB" id="A0A1U7N5I1"/>
<comment type="caution">
    <text evidence="1">The sequence shown here is derived from an EMBL/GenBank/DDBJ whole genome shotgun (WGS) entry which is preliminary data.</text>
</comment>
<keyword evidence="2" id="KW-1185">Reference proteome</keyword>
<gene>
    <name evidence="1" type="ORF">BJP37_21520</name>
</gene>